<keyword evidence="3 6" id="KW-1133">Transmembrane helix</keyword>
<keyword evidence="6" id="KW-0813">Transport</keyword>
<feature type="transmembrane region" description="Helical" evidence="6">
    <location>
        <begin position="146"/>
        <end position="169"/>
    </location>
</feature>
<dbReference type="Pfam" id="PF01061">
    <property type="entry name" value="ABC2_membrane"/>
    <property type="match status" value="1"/>
</dbReference>
<feature type="transmembrane region" description="Helical" evidence="6">
    <location>
        <begin position="181"/>
        <end position="200"/>
    </location>
</feature>
<dbReference type="EMBL" id="CP109019">
    <property type="protein sequence ID" value="WUT84406.1"/>
    <property type="molecule type" value="Genomic_DNA"/>
</dbReference>
<evidence type="ECO:0000256" key="2">
    <source>
        <dbReference type="ARBA" id="ARBA00022692"/>
    </source>
</evidence>
<name>A0ABZ1XLK9_9ACTN</name>
<dbReference type="RefSeq" id="WP_329400757.1">
    <property type="nucleotide sequence ID" value="NZ_CP109019.1"/>
</dbReference>
<evidence type="ECO:0000256" key="5">
    <source>
        <dbReference type="ARBA" id="ARBA00023251"/>
    </source>
</evidence>
<keyword evidence="2 6" id="KW-0812">Transmembrane</keyword>
<reference evidence="8" key="1">
    <citation type="submission" date="2022-10" db="EMBL/GenBank/DDBJ databases">
        <title>The complete genomes of actinobacterial strains from the NBC collection.</title>
        <authorList>
            <person name="Joergensen T.S."/>
            <person name="Alvarez Arevalo M."/>
            <person name="Sterndorff E.B."/>
            <person name="Faurdal D."/>
            <person name="Vuksanovic O."/>
            <person name="Mourched A.-S."/>
            <person name="Charusanti P."/>
            <person name="Shaw S."/>
            <person name="Blin K."/>
            <person name="Weber T."/>
        </authorList>
    </citation>
    <scope>NUCLEOTIDE SEQUENCE</scope>
    <source>
        <strain evidence="8">NBC_00668</strain>
    </source>
</reference>
<accession>A0ABZ1XLK9</accession>
<dbReference type="PROSITE" id="PS51012">
    <property type="entry name" value="ABC_TM2"/>
    <property type="match status" value="1"/>
</dbReference>
<dbReference type="InterPro" id="IPR052902">
    <property type="entry name" value="ABC-2_transporter"/>
</dbReference>
<keyword evidence="4 6" id="KW-0472">Membrane</keyword>
<feature type="transmembrane region" description="Helical" evidence="6">
    <location>
        <begin position="113"/>
        <end position="140"/>
    </location>
</feature>
<protein>
    <recommendedName>
        <fullName evidence="6">Transport permease protein</fullName>
    </recommendedName>
</protein>
<dbReference type="InterPro" id="IPR013525">
    <property type="entry name" value="ABC2_TM"/>
</dbReference>
<feature type="transmembrane region" description="Helical" evidence="6">
    <location>
        <begin position="34"/>
        <end position="54"/>
    </location>
</feature>
<comment type="similarity">
    <text evidence="6">Belongs to the ABC-2 integral membrane protein family.</text>
</comment>
<dbReference type="InterPro" id="IPR047817">
    <property type="entry name" value="ABC2_TM_bact-type"/>
</dbReference>
<evidence type="ECO:0000256" key="4">
    <source>
        <dbReference type="ARBA" id="ARBA00023136"/>
    </source>
</evidence>
<feature type="transmembrane region" description="Helical" evidence="6">
    <location>
        <begin position="236"/>
        <end position="254"/>
    </location>
</feature>
<dbReference type="PANTHER" id="PTHR43027">
    <property type="entry name" value="DOXORUBICIN RESISTANCE ABC TRANSPORTER PERMEASE PROTEIN DRRC-RELATED"/>
    <property type="match status" value="1"/>
</dbReference>
<evidence type="ECO:0000256" key="6">
    <source>
        <dbReference type="RuleBase" id="RU361157"/>
    </source>
</evidence>
<evidence type="ECO:0000256" key="1">
    <source>
        <dbReference type="ARBA" id="ARBA00004141"/>
    </source>
</evidence>
<dbReference type="PANTHER" id="PTHR43027:SF2">
    <property type="entry name" value="TRANSPORT PERMEASE PROTEIN"/>
    <property type="match status" value="1"/>
</dbReference>
<evidence type="ECO:0000313" key="8">
    <source>
        <dbReference type="EMBL" id="WUT84406.1"/>
    </source>
</evidence>
<dbReference type="PIRSF" id="PIRSF006648">
    <property type="entry name" value="DrrB"/>
    <property type="match status" value="1"/>
</dbReference>
<evidence type="ECO:0000313" key="9">
    <source>
        <dbReference type="Proteomes" id="UP001432060"/>
    </source>
</evidence>
<comment type="subcellular location">
    <subcellularLocation>
        <location evidence="6">Cell membrane</location>
        <topology evidence="6">Multi-pass membrane protein</topology>
    </subcellularLocation>
    <subcellularLocation>
        <location evidence="1">Membrane</location>
        <topology evidence="1">Multi-pass membrane protein</topology>
    </subcellularLocation>
</comment>
<proteinExistence type="inferred from homology"/>
<keyword evidence="6" id="KW-1003">Cell membrane</keyword>
<feature type="domain" description="ABC transmembrane type-2" evidence="7">
    <location>
        <begin position="34"/>
        <end position="257"/>
    </location>
</feature>
<organism evidence="8 9">
    <name type="scientific">Streptomyces melanogenes</name>
    <dbReference type="NCBI Taxonomy" id="67326"/>
    <lineage>
        <taxon>Bacteria</taxon>
        <taxon>Bacillati</taxon>
        <taxon>Actinomycetota</taxon>
        <taxon>Actinomycetes</taxon>
        <taxon>Kitasatosporales</taxon>
        <taxon>Streptomycetaceae</taxon>
        <taxon>Streptomyces</taxon>
    </lineage>
</organism>
<sequence length="264" mass="27548">MSTTTAAAPRAGTPASRMKALARAELTLLGRNKAAMFTALVLPAMLTFSMSTAVDGMDLEESGLTVGTVLLPGSLGYVLLFAVYSALVGVFVVRREELVLKRLRTGELRDREILAGAALPAVTLALAQCVLLAAGCTVVLDMAAPRAVWLAVVGLLLGAALMCVLAAATAAFTRSAEGAQISVMPMLLLSMVGSGMVVPLDVMPDAMASVCELLPLSPAIALIRGGWTGALDTGELLGHLGTAVAWTLLGVFAVRKWFRWEPRR</sequence>
<keyword evidence="9" id="KW-1185">Reference proteome</keyword>
<gene>
    <name evidence="8" type="ORF">OG515_20520</name>
</gene>
<evidence type="ECO:0000259" key="7">
    <source>
        <dbReference type="PROSITE" id="PS51012"/>
    </source>
</evidence>
<evidence type="ECO:0000256" key="3">
    <source>
        <dbReference type="ARBA" id="ARBA00022989"/>
    </source>
</evidence>
<feature type="transmembrane region" description="Helical" evidence="6">
    <location>
        <begin position="74"/>
        <end position="93"/>
    </location>
</feature>
<dbReference type="InterPro" id="IPR000412">
    <property type="entry name" value="ABC_2_transport"/>
</dbReference>
<keyword evidence="5" id="KW-0046">Antibiotic resistance</keyword>
<dbReference type="Proteomes" id="UP001432060">
    <property type="component" value="Chromosome"/>
</dbReference>